<gene>
    <name evidence="1" type="ORF">AVEN_34652_1</name>
</gene>
<comment type="caution">
    <text evidence="1">The sequence shown here is derived from an EMBL/GenBank/DDBJ whole genome shotgun (WGS) entry which is preliminary data.</text>
</comment>
<evidence type="ECO:0000313" key="2">
    <source>
        <dbReference type="Proteomes" id="UP000499080"/>
    </source>
</evidence>
<evidence type="ECO:0000313" key="1">
    <source>
        <dbReference type="EMBL" id="GBL85484.1"/>
    </source>
</evidence>
<proteinExistence type="predicted"/>
<reference evidence="1 2" key="1">
    <citation type="journal article" date="2019" name="Sci. Rep.">
        <title>Orb-weaving spider Araneus ventricosus genome elucidates the spidroin gene catalogue.</title>
        <authorList>
            <person name="Kono N."/>
            <person name="Nakamura H."/>
            <person name="Ohtoshi R."/>
            <person name="Moran D.A.P."/>
            <person name="Shinohara A."/>
            <person name="Yoshida Y."/>
            <person name="Fujiwara M."/>
            <person name="Mori M."/>
            <person name="Tomita M."/>
            <person name="Arakawa K."/>
        </authorList>
    </citation>
    <scope>NUCLEOTIDE SEQUENCE [LARGE SCALE GENOMIC DNA]</scope>
</reference>
<name>A0A4Y2B351_ARAVE</name>
<organism evidence="1 2">
    <name type="scientific">Araneus ventricosus</name>
    <name type="common">Orbweaver spider</name>
    <name type="synonym">Epeira ventricosa</name>
    <dbReference type="NCBI Taxonomy" id="182803"/>
    <lineage>
        <taxon>Eukaryota</taxon>
        <taxon>Metazoa</taxon>
        <taxon>Ecdysozoa</taxon>
        <taxon>Arthropoda</taxon>
        <taxon>Chelicerata</taxon>
        <taxon>Arachnida</taxon>
        <taxon>Araneae</taxon>
        <taxon>Araneomorphae</taxon>
        <taxon>Entelegynae</taxon>
        <taxon>Araneoidea</taxon>
        <taxon>Araneidae</taxon>
        <taxon>Araneus</taxon>
    </lineage>
</organism>
<dbReference type="EMBL" id="BGPR01000043">
    <property type="protein sequence ID" value="GBL85484.1"/>
    <property type="molecule type" value="Genomic_DNA"/>
</dbReference>
<dbReference type="AlphaFoldDB" id="A0A4Y2B351"/>
<sequence length="81" mass="9160">MPVLTLKIDLNFVHNNNNSIDIISSCYVLARAIKEKVTIYRELIGTVLVFESPPCLLDAPLPEVLQESDLKFRSDSEDLLK</sequence>
<accession>A0A4Y2B351</accession>
<dbReference type="Proteomes" id="UP000499080">
    <property type="component" value="Unassembled WGS sequence"/>
</dbReference>
<keyword evidence="2" id="KW-1185">Reference proteome</keyword>
<protein>
    <submittedName>
        <fullName evidence="1">Uncharacterized protein</fullName>
    </submittedName>
</protein>